<evidence type="ECO:0000256" key="2">
    <source>
        <dbReference type="ARBA" id="ARBA00023015"/>
    </source>
</evidence>
<protein>
    <recommendedName>
        <fullName evidence="5">Sugar-binding domain-containing protein</fullName>
    </recommendedName>
</protein>
<name>A0ABP7DTM3_9MICC</name>
<evidence type="ECO:0000256" key="1">
    <source>
        <dbReference type="ARBA" id="ARBA00010466"/>
    </source>
</evidence>
<dbReference type="Proteomes" id="UP001501536">
    <property type="component" value="Unassembled WGS sequence"/>
</dbReference>
<dbReference type="RefSeq" id="WP_344884754.1">
    <property type="nucleotide sequence ID" value="NZ_BAABCJ010000006.1"/>
</dbReference>
<proteinExistence type="inferred from homology"/>
<dbReference type="InterPro" id="IPR036388">
    <property type="entry name" value="WH-like_DNA-bd_sf"/>
</dbReference>
<accession>A0ABP7DTM3</accession>
<evidence type="ECO:0000313" key="7">
    <source>
        <dbReference type="Proteomes" id="UP001501536"/>
    </source>
</evidence>
<dbReference type="EMBL" id="BAABCJ010000006">
    <property type="protein sequence ID" value="GAA3708972.1"/>
    <property type="molecule type" value="Genomic_DNA"/>
</dbReference>
<evidence type="ECO:0000256" key="4">
    <source>
        <dbReference type="ARBA" id="ARBA00023163"/>
    </source>
</evidence>
<keyword evidence="3" id="KW-0238">DNA-binding</keyword>
<dbReference type="Gene3D" id="3.40.50.1360">
    <property type="match status" value="1"/>
</dbReference>
<comment type="caution">
    <text evidence="6">The sequence shown here is derived from an EMBL/GenBank/DDBJ whole genome shotgun (WGS) entry which is preliminary data.</text>
</comment>
<dbReference type="Gene3D" id="1.10.10.10">
    <property type="entry name" value="Winged helix-like DNA-binding domain superfamily/Winged helix DNA-binding domain"/>
    <property type="match status" value="1"/>
</dbReference>
<dbReference type="InterPro" id="IPR037171">
    <property type="entry name" value="NagB/RpiA_transferase-like"/>
</dbReference>
<dbReference type="SUPFAM" id="SSF100950">
    <property type="entry name" value="NagB/RpiA/CoA transferase-like"/>
    <property type="match status" value="1"/>
</dbReference>
<sequence>MSTPHHELLADIASAYYVDNASKVEIAKTHGLSRFQVARYLEEAKREGIVTISINRPARTLIDTAALARALGLEAVAIADRPGADESAREKVAAEAAVVLESLVRPGATVGVSWSRTLNLMAAHLERLPECQIVQLAGDLKVGDDGGSGQLLHRLGAASGGRTWPLPAPLIVETAGMAASLRRQPEISEALAQADGLDLAVVAVGTWAPGASTVFERLDEPERRELEGLGAVAEVSGRLLDADGRAVQSPLDARVLAVTLDQLHRAGTTVAVGYGRANLPGVTAALRGGFIQRLIVDDELALALAAQAGLPGS</sequence>
<keyword evidence="4" id="KW-0804">Transcription</keyword>
<organism evidence="6 7">
    <name type="scientific">Zhihengliuella alba</name>
    <dbReference type="NCBI Taxonomy" id="547018"/>
    <lineage>
        <taxon>Bacteria</taxon>
        <taxon>Bacillati</taxon>
        <taxon>Actinomycetota</taxon>
        <taxon>Actinomycetes</taxon>
        <taxon>Micrococcales</taxon>
        <taxon>Micrococcaceae</taxon>
        <taxon>Zhihengliuella</taxon>
    </lineage>
</organism>
<gene>
    <name evidence="6" type="ORF">GCM10022377_23350</name>
</gene>
<keyword evidence="2" id="KW-0805">Transcription regulation</keyword>
<dbReference type="Pfam" id="PF04198">
    <property type="entry name" value="Sugar-bind"/>
    <property type="match status" value="1"/>
</dbReference>
<dbReference type="InterPro" id="IPR007324">
    <property type="entry name" value="Sugar-bd_dom_put"/>
</dbReference>
<dbReference type="InterPro" id="IPR051054">
    <property type="entry name" value="SorC_transcr_regulators"/>
</dbReference>
<evidence type="ECO:0000259" key="5">
    <source>
        <dbReference type="Pfam" id="PF04198"/>
    </source>
</evidence>
<evidence type="ECO:0000313" key="6">
    <source>
        <dbReference type="EMBL" id="GAA3708972.1"/>
    </source>
</evidence>
<comment type="similarity">
    <text evidence="1">Belongs to the SorC transcriptional regulatory family.</text>
</comment>
<dbReference type="PANTHER" id="PTHR34294">
    <property type="entry name" value="TRANSCRIPTIONAL REGULATOR-RELATED"/>
    <property type="match status" value="1"/>
</dbReference>
<feature type="domain" description="Sugar-binding" evidence="5">
    <location>
        <begin position="65"/>
        <end position="304"/>
    </location>
</feature>
<reference evidence="7" key="1">
    <citation type="journal article" date="2019" name="Int. J. Syst. Evol. Microbiol.">
        <title>The Global Catalogue of Microorganisms (GCM) 10K type strain sequencing project: providing services to taxonomists for standard genome sequencing and annotation.</title>
        <authorList>
            <consortium name="The Broad Institute Genomics Platform"/>
            <consortium name="The Broad Institute Genome Sequencing Center for Infectious Disease"/>
            <person name="Wu L."/>
            <person name="Ma J."/>
        </authorList>
    </citation>
    <scope>NUCLEOTIDE SEQUENCE [LARGE SCALE GENOMIC DNA]</scope>
    <source>
        <strain evidence="7">JCM 16961</strain>
    </source>
</reference>
<dbReference type="PANTHER" id="PTHR34294:SF1">
    <property type="entry name" value="TRANSCRIPTIONAL REGULATOR LSRR"/>
    <property type="match status" value="1"/>
</dbReference>
<evidence type="ECO:0000256" key="3">
    <source>
        <dbReference type="ARBA" id="ARBA00023125"/>
    </source>
</evidence>
<keyword evidence="7" id="KW-1185">Reference proteome</keyword>